<comment type="subcellular location">
    <subcellularLocation>
        <location evidence="1">Target cell membrane</location>
    </subcellularLocation>
</comment>
<dbReference type="GO" id="GO:0044218">
    <property type="term" value="C:other organism cell membrane"/>
    <property type="evidence" value="ECO:0007669"/>
    <property type="project" value="UniProtKB-KW"/>
</dbReference>
<dbReference type="SUPFAM" id="SSF48403">
    <property type="entry name" value="Ankyrin repeat"/>
    <property type="match status" value="1"/>
</dbReference>
<dbReference type="Gene3D" id="1.25.40.20">
    <property type="entry name" value="Ankyrin repeat-containing domain"/>
    <property type="match status" value="1"/>
</dbReference>
<protein>
    <submittedName>
        <fullName evidence="10">Ankyrin repeat-containing protein</fullName>
    </submittedName>
</protein>
<keyword evidence="6" id="KW-0800">Toxin</keyword>
<dbReference type="PROSITE" id="PS50088">
    <property type="entry name" value="ANK_REPEAT"/>
    <property type="match status" value="2"/>
</dbReference>
<dbReference type="GO" id="GO:0006887">
    <property type="term" value="P:exocytosis"/>
    <property type="evidence" value="ECO:0007669"/>
    <property type="project" value="UniProtKB-KW"/>
</dbReference>
<gene>
    <name evidence="10" type="ORF">X975_07827</name>
</gene>
<dbReference type="STRING" id="407821.A0A087UWZ0"/>
<dbReference type="InterPro" id="IPR051631">
    <property type="entry name" value="Ankyrin-KH/SAM_domain"/>
</dbReference>
<evidence type="ECO:0000313" key="10">
    <source>
        <dbReference type="EMBL" id="KFM81879.1"/>
    </source>
</evidence>
<keyword evidence="3" id="KW-1052">Target cell membrane</keyword>
<evidence type="ECO:0000256" key="8">
    <source>
        <dbReference type="ARBA" id="ARBA00023298"/>
    </source>
</evidence>
<evidence type="ECO:0000256" key="7">
    <source>
        <dbReference type="ARBA" id="ARBA00023043"/>
    </source>
</evidence>
<feature type="non-terminal residue" evidence="10">
    <location>
        <position position="258"/>
    </location>
</feature>
<accession>A0A087UWZ0</accession>
<dbReference type="OrthoDB" id="194358at2759"/>
<dbReference type="EMBL" id="KK122078">
    <property type="protein sequence ID" value="KFM81879.1"/>
    <property type="molecule type" value="Genomic_DNA"/>
</dbReference>
<keyword evidence="5" id="KW-0677">Repeat</keyword>
<dbReference type="OMA" id="IWLCARY"/>
<name>A0A087UWZ0_STEMI</name>
<dbReference type="SMART" id="SM00248">
    <property type="entry name" value="ANK"/>
    <property type="match status" value="5"/>
</dbReference>
<evidence type="ECO:0000256" key="4">
    <source>
        <dbReference type="ARBA" id="ARBA00022699"/>
    </source>
</evidence>
<evidence type="ECO:0000256" key="1">
    <source>
        <dbReference type="ARBA" id="ARBA00004175"/>
    </source>
</evidence>
<dbReference type="PANTHER" id="PTHR23206:SF8">
    <property type="entry name" value="ANKYRIN REPEAT AND KH DOMAIN-CONTAINING 1"/>
    <property type="match status" value="1"/>
</dbReference>
<sequence>MGLTKYSVAELHMSIIYNDFDSLCRIVDTNSKTLDALWRGLTSVSLALQLNSYNILQYLVEHGANVNIRTSDDKMEPALFQACRLQSFEGVRILLCSSKLDINQRDFFNRTPLWAAAKYSSVDMVNLLLEHGADVSAASEISECPLCVALGRPRQKKIAQVLIRRGCNLNVSQNVPLELSLKFNDRETFCLLIRAGFSVAKWFSADILPFQWKEDVSFYNWIVSLTTKPYNLLHLCVYFVRKLLVFRNKNIRYCHVNQ</sequence>
<evidence type="ECO:0000256" key="5">
    <source>
        <dbReference type="ARBA" id="ARBA00022737"/>
    </source>
</evidence>
<dbReference type="InterPro" id="IPR002110">
    <property type="entry name" value="Ankyrin_rpt"/>
</dbReference>
<keyword evidence="6" id="KW-0638">Presynaptic neurotoxin</keyword>
<dbReference type="PROSITE" id="PS50297">
    <property type="entry name" value="ANK_REP_REGION"/>
    <property type="match status" value="2"/>
</dbReference>
<feature type="repeat" description="ANK" evidence="9">
    <location>
        <begin position="39"/>
        <end position="71"/>
    </location>
</feature>
<evidence type="ECO:0000256" key="6">
    <source>
        <dbReference type="ARBA" id="ARBA00023028"/>
    </source>
</evidence>
<dbReference type="PANTHER" id="PTHR23206">
    <property type="entry name" value="MASK PROTEIN"/>
    <property type="match status" value="1"/>
</dbReference>
<keyword evidence="7 9" id="KW-0040">ANK repeat</keyword>
<dbReference type="Pfam" id="PF12796">
    <property type="entry name" value="Ank_2"/>
    <property type="match status" value="1"/>
</dbReference>
<evidence type="ECO:0000313" key="11">
    <source>
        <dbReference type="Proteomes" id="UP000054359"/>
    </source>
</evidence>
<reference evidence="10 11" key="1">
    <citation type="submission" date="2013-11" db="EMBL/GenBank/DDBJ databases">
        <title>Genome sequencing of Stegodyphus mimosarum.</title>
        <authorList>
            <person name="Bechsgaard J."/>
        </authorList>
    </citation>
    <scope>NUCLEOTIDE SEQUENCE [LARGE SCALE GENOMIC DNA]</scope>
</reference>
<evidence type="ECO:0000256" key="2">
    <source>
        <dbReference type="ARBA" id="ARBA00022483"/>
    </source>
</evidence>
<feature type="repeat" description="ANK" evidence="9">
    <location>
        <begin position="108"/>
        <end position="140"/>
    </location>
</feature>
<keyword evidence="8" id="KW-0472">Membrane</keyword>
<dbReference type="Proteomes" id="UP000054359">
    <property type="component" value="Unassembled WGS sequence"/>
</dbReference>
<evidence type="ECO:0000256" key="9">
    <source>
        <dbReference type="PROSITE-ProRule" id="PRU00023"/>
    </source>
</evidence>
<dbReference type="AlphaFoldDB" id="A0A087UWZ0"/>
<dbReference type="Pfam" id="PF00023">
    <property type="entry name" value="Ank"/>
    <property type="match status" value="1"/>
</dbReference>
<keyword evidence="2" id="KW-0268">Exocytosis</keyword>
<evidence type="ECO:0000256" key="3">
    <source>
        <dbReference type="ARBA" id="ARBA00022537"/>
    </source>
</evidence>
<dbReference type="GO" id="GO:0044231">
    <property type="term" value="C:host cell presynaptic membrane"/>
    <property type="evidence" value="ECO:0007669"/>
    <property type="project" value="UniProtKB-KW"/>
</dbReference>
<organism evidence="10 11">
    <name type="scientific">Stegodyphus mimosarum</name>
    <name type="common">African social velvet spider</name>
    <dbReference type="NCBI Taxonomy" id="407821"/>
    <lineage>
        <taxon>Eukaryota</taxon>
        <taxon>Metazoa</taxon>
        <taxon>Ecdysozoa</taxon>
        <taxon>Arthropoda</taxon>
        <taxon>Chelicerata</taxon>
        <taxon>Arachnida</taxon>
        <taxon>Araneae</taxon>
        <taxon>Araneomorphae</taxon>
        <taxon>Entelegynae</taxon>
        <taxon>Eresoidea</taxon>
        <taxon>Eresidae</taxon>
        <taxon>Stegodyphus</taxon>
    </lineage>
</organism>
<keyword evidence="8" id="KW-1053">Target membrane</keyword>
<keyword evidence="11" id="KW-1185">Reference proteome</keyword>
<proteinExistence type="predicted"/>
<keyword evidence="4" id="KW-0528">Neurotoxin</keyword>
<dbReference type="InterPro" id="IPR036770">
    <property type="entry name" value="Ankyrin_rpt-contain_sf"/>
</dbReference>